<dbReference type="EMBL" id="JAUSWJ010000001">
    <property type="protein sequence ID" value="MDQ0517715.1"/>
    <property type="molecule type" value="Genomic_DNA"/>
</dbReference>
<evidence type="ECO:0000313" key="1">
    <source>
        <dbReference type="EMBL" id="MDQ0517715.1"/>
    </source>
</evidence>
<evidence type="ECO:0008006" key="3">
    <source>
        <dbReference type="Google" id="ProtNLM"/>
    </source>
</evidence>
<protein>
    <recommendedName>
        <fullName evidence="3">DUF2934 domain-containing protein</fullName>
    </recommendedName>
</protein>
<keyword evidence="2" id="KW-1185">Reference proteome</keyword>
<dbReference type="RefSeq" id="WP_266282855.1">
    <property type="nucleotide sequence ID" value="NZ_JAPKNF010000002.1"/>
</dbReference>
<organism evidence="1 2">
    <name type="scientific">Kaistia geumhonensis</name>
    <dbReference type="NCBI Taxonomy" id="410839"/>
    <lineage>
        <taxon>Bacteria</taxon>
        <taxon>Pseudomonadati</taxon>
        <taxon>Pseudomonadota</taxon>
        <taxon>Alphaproteobacteria</taxon>
        <taxon>Hyphomicrobiales</taxon>
        <taxon>Kaistiaceae</taxon>
        <taxon>Kaistia</taxon>
    </lineage>
</organism>
<evidence type="ECO:0000313" key="2">
    <source>
        <dbReference type="Proteomes" id="UP001223743"/>
    </source>
</evidence>
<dbReference type="InterPro" id="IPR021327">
    <property type="entry name" value="DUF2934"/>
</dbReference>
<reference evidence="1 2" key="1">
    <citation type="submission" date="2023-07" db="EMBL/GenBank/DDBJ databases">
        <title>Genomic Encyclopedia of Type Strains, Phase IV (KMG-IV): sequencing the most valuable type-strain genomes for metagenomic binning, comparative biology and taxonomic classification.</title>
        <authorList>
            <person name="Goeker M."/>
        </authorList>
    </citation>
    <scope>NUCLEOTIDE SEQUENCE [LARGE SCALE GENOMIC DNA]</scope>
    <source>
        <strain evidence="1 2">B1-1</strain>
    </source>
</reference>
<comment type="caution">
    <text evidence="1">The sequence shown here is derived from an EMBL/GenBank/DDBJ whole genome shotgun (WGS) entry which is preliminary data.</text>
</comment>
<sequence>MEFSDEEIAAEAYRIWEADGRPMFTKDHDHWFRAVENLRRQRSAERDFGISLPLAGTDIAR</sequence>
<gene>
    <name evidence="1" type="ORF">QO015_003328</name>
</gene>
<proteinExistence type="predicted"/>
<accession>A0ABU0M9S2</accession>
<dbReference type="Proteomes" id="UP001223743">
    <property type="component" value="Unassembled WGS sequence"/>
</dbReference>
<dbReference type="Pfam" id="PF11154">
    <property type="entry name" value="DUF2934"/>
    <property type="match status" value="1"/>
</dbReference>
<name>A0ABU0M9S2_9HYPH</name>